<dbReference type="EMBL" id="BDGU01000167">
    <property type="protein sequence ID" value="GAW03948.1"/>
    <property type="molecule type" value="Genomic_DNA"/>
</dbReference>
<sequence>MFPTEPSTIYCLFLLCWIFLTSNAAIDRHSLVTRYNPTRITSNPTTPMQVGNGNFAFGADVTSLQTFLPFATMSSWG</sequence>
<gene>
    <name evidence="2" type="ORF">LENED_005703</name>
</gene>
<feature type="signal peptide" evidence="1">
    <location>
        <begin position="1"/>
        <end position="24"/>
    </location>
</feature>
<comment type="caution">
    <text evidence="2">The sequence shown here is derived from an EMBL/GenBank/DDBJ whole genome shotgun (WGS) entry which is preliminary data.</text>
</comment>
<feature type="chain" id="PRO_5011958887" evidence="1">
    <location>
        <begin position="25"/>
        <end position="77"/>
    </location>
</feature>
<keyword evidence="1" id="KW-0732">Signal</keyword>
<dbReference type="STRING" id="5353.A0A1Q3E9Q5"/>
<accession>A0A1Q3E9Q5</accession>
<dbReference type="AlphaFoldDB" id="A0A1Q3E9Q5"/>
<dbReference type="Proteomes" id="UP000188533">
    <property type="component" value="Unassembled WGS sequence"/>
</dbReference>
<name>A0A1Q3E9Q5_LENED</name>
<organism evidence="2 3">
    <name type="scientific">Lentinula edodes</name>
    <name type="common">Shiitake mushroom</name>
    <name type="synonym">Lentinus edodes</name>
    <dbReference type="NCBI Taxonomy" id="5353"/>
    <lineage>
        <taxon>Eukaryota</taxon>
        <taxon>Fungi</taxon>
        <taxon>Dikarya</taxon>
        <taxon>Basidiomycota</taxon>
        <taxon>Agaricomycotina</taxon>
        <taxon>Agaricomycetes</taxon>
        <taxon>Agaricomycetidae</taxon>
        <taxon>Agaricales</taxon>
        <taxon>Marasmiineae</taxon>
        <taxon>Omphalotaceae</taxon>
        <taxon>Lentinula</taxon>
    </lineage>
</organism>
<reference evidence="2 3" key="1">
    <citation type="submission" date="2016-08" db="EMBL/GenBank/DDBJ databases">
        <authorList>
            <consortium name="Lentinula edodes genome sequencing consortium"/>
            <person name="Sakamoto Y."/>
            <person name="Nakade K."/>
            <person name="Sato S."/>
            <person name="Yoshida Y."/>
            <person name="Miyazaki K."/>
            <person name="Natsume S."/>
            <person name="Konno N."/>
        </authorList>
    </citation>
    <scope>NUCLEOTIDE SEQUENCE [LARGE SCALE GENOMIC DNA]</scope>
    <source>
        <strain evidence="2 3">NBRC 111202</strain>
    </source>
</reference>
<evidence type="ECO:0000313" key="2">
    <source>
        <dbReference type="EMBL" id="GAW03948.1"/>
    </source>
</evidence>
<evidence type="ECO:0000256" key="1">
    <source>
        <dbReference type="SAM" id="SignalP"/>
    </source>
</evidence>
<protein>
    <submittedName>
        <fullName evidence="2">Uncharacterized protein</fullName>
    </submittedName>
</protein>
<keyword evidence="3" id="KW-1185">Reference proteome</keyword>
<proteinExistence type="predicted"/>
<reference evidence="2 3" key="2">
    <citation type="submission" date="2017-02" db="EMBL/GenBank/DDBJ databases">
        <title>A genome survey and senescence transcriptome analysis in Lentinula edodes.</title>
        <authorList>
            <person name="Sakamoto Y."/>
            <person name="Nakade K."/>
            <person name="Sato S."/>
            <person name="Yoshida Y."/>
            <person name="Miyazaki K."/>
            <person name="Natsume S."/>
            <person name="Konno N."/>
        </authorList>
    </citation>
    <scope>NUCLEOTIDE SEQUENCE [LARGE SCALE GENOMIC DNA]</scope>
    <source>
        <strain evidence="2 3">NBRC 111202</strain>
    </source>
</reference>
<evidence type="ECO:0000313" key="3">
    <source>
        <dbReference type="Proteomes" id="UP000188533"/>
    </source>
</evidence>